<evidence type="ECO:0000313" key="7">
    <source>
        <dbReference type="EMBL" id="VEL30624.1"/>
    </source>
</evidence>
<evidence type="ECO:0000256" key="3">
    <source>
        <dbReference type="ARBA" id="ARBA00023125"/>
    </source>
</evidence>
<reference evidence="7" key="1">
    <citation type="submission" date="2018-11" db="EMBL/GenBank/DDBJ databases">
        <authorList>
            <consortium name="Pathogen Informatics"/>
        </authorList>
    </citation>
    <scope>NUCLEOTIDE SEQUENCE</scope>
</reference>
<sequence length="48" mass="5856">MKDERYWNRRLKNNAAAKRSRDARRAKESQVEIRVALLERETENLNLR</sequence>
<dbReference type="GO" id="GO:0000981">
    <property type="term" value="F:DNA-binding transcription factor activity, RNA polymerase II-specific"/>
    <property type="evidence" value="ECO:0007669"/>
    <property type="project" value="TreeGrafter"/>
</dbReference>
<dbReference type="InterPro" id="IPR046347">
    <property type="entry name" value="bZIP_sf"/>
</dbReference>
<evidence type="ECO:0000313" key="8">
    <source>
        <dbReference type="Proteomes" id="UP000784294"/>
    </source>
</evidence>
<keyword evidence="8" id="KW-1185">Reference proteome</keyword>
<keyword evidence="2" id="KW-0805">Transcription regulation</keyword>
<name>A0A3S5CLD2_9PLAT</name>
<dbReference type="EMBL" id="CAAALY010113861">
    <property type="protein sequence ID" value="VEL30624.1"/>
    <property type="molecule type" value="Genomic_DNA"/>
</dbReference>
<organism evidence="7 8">
    <name type="scientific">Protopolystoma xenopodis</name>
    <dbReference type="NCBI Taxonomy" id="117903"/>
    <lineage>
        <taxon>Eukaryota</taxon>
        <taxon>Metazoa</taxon>
        <taxon>Spiralia</taxon>
        <taxon>Lophotrochozoa</taxon>
        <taxon>Platyhelminthes</taxon>
        <taxon>Monogenea</taxon>
        <taxon>Polyopisthocotylea</taxon>
        <taxon>Polystomatidea</taxon>
        <taxon>Polystomatidae</taxon>
        <taxon>Protopolystoma</taxon>
    </lineage>
</organism>
<dbReference type="GO" id="GO:0005634">
    <property type="term" value="C:nucleus"/>
    <property type="evidence" value="ECO:0007669"/>
    <property type="project" value="UniProtKB-SubCell"/>
</dbReference>
<feature type="domain" description="BZIP" evidence="6">
    <location>
        <begin position="3"/>
        <end position="48"/>
    </location>
</feature>
<evidence type="ECO:0000259" key="6">
    <source>
        <dbReference type="PROSITE" id="PS50217"/>
    </source>
</evidence>
<protein>
    <recommendedName>
        <fullName evidence="6">BZIP domain-containing protein</fullName>
    </recommendedName>
</protein>
<comment type="caution">
    <text evidence="7">The sequence shown here is derived from an EMBL/GenBank/DDBJ whole genome shotgun (WGS) entry which is preliminary data.</text>
</comment>
<dbReference type="Pfam" id="PF07716">
    <property type="entry name" value="bZIP_2"/>
    <property type="match status" value="1"/>
</dbReference>
<evidence type="ECO:0000256" key="2">
    <source>
        <dbReference type="ARBA" id="ARBA00023015"/>
    </source>
</evidence>
<evidence type="ECO:0000256" key="4">
    <source>
        <dbReference type="ARBA" id="ARBA00023163"/>
    </source>
</evidence>
<keyword evidence="3" id="KW-0238">DNA-binding</keyword>
<dbReference type="PROSITE" id="PS50217">
    <property type="entry name" value="BZIP"/>
    <property type="match status" value="1"/>
</dbReference>
<gene>
    <name evidence="7" type="ORF">PXEA_LOCUS24064</name>
</gene>
<dbReference type="PANTHER" id="PTHR11988:SF27">
    <property type="entry name" value="GH27708P"/>
    <property type="match status" value="1"/>
</dbReference>
<dbReference type="Gene3D" id="1.20.5.170">
    <property type="match status" value="1"/>
</dbReference>
<keyword evidence="4" id="KW-0804">Transcription</keyword>
<dbReference type="PANTHER" id="PTHR11988">
    <property type="entry name" value="THYROTROPH EMBRYONIC FACTOR RELATED"/>
    <property type="match status" value="1"/>
</dbReference>
<accession>A0A3S5CLD2</accession>
<proteinExistence type="predicted"/>
<evidence type="ECO:0000256" key="5">
    <source>
        <dbReference type="ARBA" id="ARBA00023242"/>
    </source>
</evidence>
<dbReference type="AlphaFoldDB" id="A0A3S5CLD2"/>
<dbReference type="InterPro" id="IPR040223">
    <property type="entry name" value="PAR_bZIP"/>
</dbReference>
<keyword evidence="5" id="KW-0539">Nucleus</keyword>
<dbReference type="Proteomes" id="UP000784294">
    <property type="component" value="Unassembled WGS sequence"/>
</dbReference>
<dbReference type="InterPro" id="IPR004827">
    <property type="entry name" value="bZIP"/>
</dbReference>
<evidence type="ECO:0000256" key="1">
    <source>
        <dbReference type="ARBA" id="ARBA00004123"/>
    </source>
</evidence>
<dbReference type="SUPFAM" id="SSF57959">
    <property type="entry name" value="Leucine zipper domain"/>
    <property type="match status" value="1"/>
</dbReference>
<comment type="subcellular location">
    <subcellularLocation>
        <location evidence="1">Nucleus</location>
    </subcellularLocation>
</comment>
<dbReference type="GO" id="GO:0000978">
    <property type="term" value="F:RNA polymerase II cis-regulatory region sequence-specific DNA binding"/>
    <property type="evidence" value="ECO:0007669"/>
    <property type="project" value="TreeGrafter"/>
</dbReference>